<reference evidence="2 3" key="1">
    <citation type="submission" date="2016-10" db="EMBL/GenBank/DDBJ databases">
        <authorList>
            <person name="de Groot N.N."/>
        </authorList>
    </citation>
    <scope>NUCLEOTIDE SEQUENCE [LARGE SCALE GENOMIC DNA]</scope>
    <source>
        <strain evidence="2 3">DSM 21039</strain>
    </source>
</reference>
<dbReference type="STRING" id="573321.SAMN04488505_11124"/>
<sequence length="317" mass="36851">MSYMHVLNGDATLTLFRQSDIPGEIVVCREMMCEGKVICTDDMAAFFETRAKHLEQHYGIDRQTYFANVVKELEKLKTAGEYDEIVLWFEFDLFCQINLLFILHYLRTQVIRLPKISLVSIENHPEVTDFRGLGLLMPYHFPALLQERVYLDEADLQLAAHAWEAYCKGNPPELEAISQHTTSHLSYLGPALIAHLKRLPAVDNGLNAIQSYFLRKLSLSSLRWYDLYAQFWDDMRIYGFGDFQLDLYIQRMRSAGIIEQQDVMLSITSLGREVLNNEENYTDYISLQHRWLGGLQLMDNPWRWDDASKHVVKVSGE</sequence>
<accession>A0A1H8HBR2</accession>
<evidence type="ECO:0000313" key="2">
    <source>
        <dbReference type="EMBL" id="SEN53632.1"/>
    </source>
</evidence>
<evidence type="ECO:0000259" key="1">
    <source>
        <dbReference type="Pfam" id="PF08874"/>
    </source>
</evidence>
<dbReference type="OrthoDB" id="127805at2"/>
<dbReference type="EMBL" id="FOBB01000011">
    <property type="protein sequence ID" value="SEN53632.1"/>
    <property type="molecule type" value="Genomic_DNA"/>
</dbReference>
<gene>
    <name evidence="2" type="ORF">SAMN04488505_11124</name>
</gene>
<organism evidence="2 3">
    <name type="scientific">Chitinophaga rupis</name>
    <dbReference type="NCBI Taxonomy" id="573321"/>
    <lineage>
        <taxon>Bacteria</taxon>
        <taxon>Pseudomonadati</taxon>
        <taxon>Bacteroidota</taxon>
        <taxon>Chitinophagia</taxon>
        <taxon>Chitinophagales</taxon>
        <taxon>Chitinophagaceae</taxon>
        <taxon>Chitinophaga</taxon>
    </lineage>
</organism>
<keyword evidence="3" id="KW-1185">Reference proteome</keyword>
<dbReference type="InterPro" id="IPR014973">
    <property type="entry name" value="DUF1835"/>
</dbReference>
<dbReference type="RefSeq" id="WP_089920038.1">
    <property type="nucleotide sequence ID" value="NZ_FOBB01000011.1"/>
</dbReference>
<evidence type="ECO:0000313" key="3">
    <source>
        <dbReference type="Proteomes" id="UP000198984"/>
    </source>
</evidence>
<dbReference type="AlphaFoldDB" id="A0A1H8HBR2"/>
<dbReference type="Proteomes" id="UP000198984">
    <property type="component" value="Unassembled WGS sequence"/>
</dbReference>
<protein>
    <recommendedName>
        <fullName evidence="1">DUF1835 domain-containing protein</fullName>
    </recommendedName>
</protein>
<dbReference type="Pfam" id="PF08874">
    <property type="entry name" value="DUF1835"/>
    <property type="match status" value="1"/>
</dbReference>
<proteinExistence type="predicted"/>
<name>A0A1H8HBR2_9BACT</name>
<feature type="domain" description="DUF1835" evidence="1">
    <location>
        <begin position="15"/>
        <end position="113"/>
    </location>
</feature>